<name>A0ABW4VQV2_9BACT</name>
<dbReference type="Pfam" id="PF05016">
    <property type="entry name" value="ParE_toxin"/>
    <property type="match status" value="1"/>
</dbReference>
<dbReference type="RefSeq" id="WP_376887763.1">
    <property type="nucleotide sequence ID" value="NZ_JBHUHR010000045.1"/>
</dbReference>
<protein>
    <submittedName>
        <fullName evidence="2">Type II toxin-antitoxin system RelE/ParE family toxin</fullName>
    </submittedName>
</protein>
<dbReference type="Proteomes" id="UP001597361">
    <property type="component" value="Unassembled WGS sequence"/>
</dbReference>
<proteinExistence type="predicted"/>
<gene>
    <name evidence="2" type="ORF">ACFSKL_17475</name>
</gene>
<organism evidence="2 3">
    <name type="scientific">Belliella marina</name>
    <dbReference type="NCBI Taxonomy" id="1644146"/>
    <lineage>
        <taxon>Bacteria</taxon>
        <taxon>Pseudomonadati</taxon>
        <taxon>Bacteroidota</taxon>
        <taxon>Cytophagia</taxon>
        <taxon>Cytophagales</taxon>
        <taxon>Cyclobacteriaceae</taxon>
        <taxon>Belliella</taxon>
    </lineage>
</organism>
<comment type="caution">
    <text evidence="2">The sequence shown here is derived from an EMBL/GenBank/DDBJ whole genome shotgun (WGS) entry which is preliminary data.</text>
</comment>
<sequence>MKYWKNRKKSIQYSKKLDSLFWDAIKLIQLHPEVGKSTDEGNVRFKIVRDYLIFYEVKFEKILILSFWDSRRDPTKFSE</sequence>
<keyword evidence="3" id="KW-1185">Reference proteome</keyword>
<dbReference type="Gene3D" id="3.30.2310.20">
    <property type="entry name" value="RelE-like"/>
    <property type="match status" value="1"/>
</dbReference>
<dbReference type="InterPro" id="IPR035093">
    <property type="entry name" value="RelE/ParE_toxin_dom_sf"/>
</dbReference>
<evidence type="ECO:0000313" key="3">
    <source>
        <dbReference type="Proteomes" id="UP001597361"/>
    </source>
</evidence>
<reference evidence="3" key="1">
    <citation type="journal article" date="2019" name="Int. J. Syst. Evol. Microbiol.">
        <title>The Global Catalogue of Microorganisms (GCM) 10K type strain sequencing project: providing services to taxonomists for standard genome sequencing and annotation.</title>
        <authorList>
            <consortium name="The Broad Institute Genomics Platform"/>
            <consortium name="The Broad Institute Genome Sequencing Center for Infectious Disease"/>
            <person name="Wu L."/>
            <person name="Ma J."/>
        </authorList>
    </citation>
    <scope>NUCLEOTIDE SEQUENCE [LARGE SCALE GENOMIC DNA]</scope>
    <source>
        <strain evidence="3">CGMCC 1.15180</strain>
    </source>
</reference>
<keyword evidence="1" id="KW-1277">Toxin-antitoxin system</keyword>
<accession>A0ABW4VQV2</accession>
<evidence type="ECO:0000313" key="2">
    <source>
        <dbReference type="EMBL" id="MFD2036599.1"/>
    </source>
</evidence>
<dbReference type="InterPro" id="IPR007712">
    <property type="entry name" value="RelE/ParE_toxin"/>
</dbReference>
<dbReference type="EMBL" id="JBHUHR010000045">
    <property type="protein sequence ID" value="MFD2036599.1"/>
    <property type="molecule type" value="Genomic_DNA"/>
</dbReference>
<evidence type="ECO:0000256" key="1">
    <source>
        <dbReference type="ARBA" id="ARBA00022649"/>
    </source>
</evidence>